<organism evidence="2 3">
    <name type="scientific">Babesia bigemina</name>
    <dbReference type="NCBI Taxonomy" id="5866"/>
    <lineage>
        <taxon>Eukaryota</taxon>
        <taxon>Sar</taxon>
        <taxon>Alveolata</taxon>
        <taxon>Apicomplexa</taxon>
        <taxon>Aconoidasida</taxon>
        <taxon>Piroplasmida</taxon>
        <taxon>Babesiidae</taxon>
        <taxon>Babesia</taxon>
    </lineage>
</organism>
<gene>
    <name evidence="2" type="ORF">BBBOND_0309680</name>
</gene>
<evidence type="ECO:0000256" key="1">
    <source>
        <dbReference type="SAM" id="Phobius"/>
    </source>
</evidence>
<dbReference type="GeneID" id="24565606"/>
<evidence type="ECO:0000313" key="3">
    <source>
        <dbReference type="Proteomes" id="UP000033188"/>
    </source>
</evidence>
<accession>A0A061DED0</accession>
<dbReference type="Proteomes" id="UP000033188">
    <property type="component" value="Chromosome 3"/>
</dbReference>
<sequence length="157" mass="17475">MEDGQCPWLRCVLMSGRLRGLGVEREDELYSTLYVWHKLYRFFGVVSGSGYKCDPSACEKQCKQCSNPRCQCECPCCKSRNGGISTPDCSSHSPGAASSRSQQQTLTLPYSTSPSDSQSSSPAPYIIAAVALIIVVICAMVYFRIRPFHRVRYLLRS</sequence>
<dbReference type="EMBL" id="LK391709">
    <property type="protein sequence ID" value="CDR97065.1"/>
    <property type="molecule type" value="Genomic_DNA"/>
</dbReference>
<keyword evidence="1" id="KW-1133">Transmembrane helix</keyword>
<protein>
    <submittedName>
        <fullName evidence="2">Uncharacterized protein</fullName>
    </submittedName>
</protein>
<keyword evidence="1" id="KW-0812">Transmembrane</keyword>
<proteinExistence type="predicted"/>
<reference evidence="3" key="1">
    <citation type="journal article" date="2014" name="Nucleic Acids Res.">
        <title>The evolutionary dynamics of variant antigen genes in Babesia reveal a history of genomic innovation underlying host-parasite interaction.</title>
        <authorList>
            <person name="Jackson A.P."/>
            <person name="Otto T.D."/>
            <person name="Darby A."/>
            <person name="Ramaprasad A."/>
            <person name="Xia D."/>
            <person name="Echaide I.E."/>
            <person name="Farber M."/>
            <person name="Gahlot S."/>
            <person name="Gamble J."/>
            <person name="Gupta D."/>
            <person name="Gupta Y."/>
            <person name="Jackson L."/>
            <person name="Malandrin L."/>
            <person name="Malas T.B."/>
            <person name="Moussa E."/>
            <person name="Nair M."/>
            <person name="Reid A.J."/>
            <person name="Sanders M."/>
            <person name="Sharma J."/>
            <person name="Tracey A."/>
            <person name="Quail M.A."/>
            <person name="Weir W."/>
            <person name="Wastling J.M."/>
            <person name="Hall N."/>
            <person name="Willadsen P."/>
            <person name="Lingelbach K."/>
            <person name="Shiels B."/>
            <person name="Tait A."/>
            <person name="Berriman M."/>
            <person name="Allred D.R."/>
            <person name="Pain A."/>
        </authorList>
    </citation>
    <scope>NUCLEOTIDE SEQUENCE [LARGE SCALE GENOMIC DNA]</scope>
    <source>
        <strain evidence="3">Bond</strain>
    </source>
</reference>
<dbReference type="KEGG" id="bbig:BBBOND_0309680"/>
<keyword evidence="3" id="KW-1185">Reference proteome</keyword>
<dbReference type="RefSeq" id="XP_012769251.1">
    <property type="nucleotide sequence ID" value="XM_012913797.1"/>
</dbReference>
<dbReference type="VEuPathDB" id="PiroplasmaDB:BBBOND_0309680"/>
<keyword evidence="1" id="KW-0472">Membrane</keyword>
<dbReference type="AlphaFoldDB" id="A0A061DED0"/>
<name>A0A061DED0_BABBI</name>
<feature type="transmembrane region" description="Helical" evidence="1">
    <location>
        <begin position="123"/>
        <end position="143"/>
    </location>
</feature>
<evidence type="ECO:0000313" key="2">
    <source>
        <dbReference type="EMBL" id="CDR97065.1"/>
    </source>
</evidence>